<evidence type="ECO:0000313" key="1">
    <source>
        <dbReference type="EMBL" id="MPN58907.1"/>
    </source>
</evidence>
<organism evidence="1">
    <name type="scientific">bioreactor metagenome</name>
    <dbReference type="NCBI Taxonomy" id="1076179"/>
    <lineage>
        <taxon>unclassified sequences</taxon>
        <taxon>metagenomes</taxon>
        <taxon>ecological metagenomes</taxon>
    </lineage>
</organism>
<protein>
    <submittedName>
        <fullName evidence="1">Uncharacterized protein</fullName>
    </submittedName>
</protein>
<gene>
    <name evidence="1" type="ORF">SDC9_206623</name>
</gene>
<proteinExistence type="predicted"/>
<dbReference type="AlphaFoldDB" id="A0A645J688"/>
<sequence length="48" mass="5228">MAVSVVNHINGKISAAEEVFLTSESVYKIINEAVSVRLSAEQKEEGLH</sequence>
<dbReference type="EMBL" id="VSSQ01132264">
    <property type="protein sequence ID" value="MPN58907.1"/>
    <property type="molecule type" value="Genomic_DNA"/>
</dbReference>
<comment type="caution">
    <text evidence="1">The sequence shown here is derived from an EMBL/GenBank/DDBJ whole genome shotgun (WGS) entry which is preliminary data.</text>
</comment>
<name>A0A645J688_9ZZZZ</name>
<accession>A0A645J688</accession>
<reference evidence="1" key="1">
    <citation type="submission" date="2019-08" db="EMBL/GenBank/DDBJ databases">
        <authorList>
            <person name="Kucharzyk K."/>
            <person name="Murdoch R.W."/>
            <person name="Higgins S."/>
            <person name="Loffler F."/>
        </authorList>
    </citation>
    <scope>NUCLEOTIDE SEQUENCE</scope>
</reference>